<feature type="region of interest" description="Disordered" evidence="1">
    <location>
        <begin position="244"/>
        <end position="320"/>
    </location>
</feature>
<name>A0A9P8L9M6_9PEZI</name>
<dbReference type="EMBL" id="JAGHQM010000920">
    <property type="protein sequence ID" value="KAH0557074.1"/>
    <property type="molecule type" value="Genomic_DNA"/>
</dbReference>
<evidence type="ECO:0000256" key="1">
    <source>
        <dbReference type="SAM" id="MobiDB-lite"/>
    </source>
</evidence>
<keyword evidence="2" id="KW-0472">Membrane</keyword>
<feature type="transmembrane region" description="Helical" evidence="2">
    <location>
        <begin position="30"/>
        <end position="56"/>
    </location>
</feature>
<gene>
    <name evidence="3" type="ORF">GP486_005138</name>
</gene>
<dbReference type="AlphaFoldDB" id="A0A9P8L9M6"/>
<evidence type="ECO:0000313" key="4">
    <source>
        <dbReference type="Proteomes" id="UP000750711"/>
    </source>
</evidence>
<dbReference type="Proteomes" id="UP000750711">
    <property type="component" value="Unassembled WGS sequence"/>
</dbReference>
<evidence type="ECO:0000313" key="3">
    <source>
        <dbReference type="EMBL" id="KAH0557074.1"/>
    </source>
</evidence>
<feature type="compositionally biased region" description="Low complexity" evidence="1">
    <location>
        <begin position="261"/>
        <end position="270"/>
    </location>
</feature>
<sequence>MSTVMLFAINAIFSQRIMRAVHPNFGWNKYLGYFFVFFYSSIIIVVSMNITSLVTYHYTLNPKVMERCRDIQLFGICWYTFLAIFPVFFVGIGCAVPASAHVEKFGTGRFRTKALLVCLAAVILTLGTAFRAGTAFFERPLDDPAWFHSKACFYTFVFTVEIIVIIIYAIVRVDRRFHIPDGSKGPGDYGGPKMHEDNVGSLDALMWGDEIFECPSCSHRSSMRTSLVLPRGTRTSSFNGSQLHIQTTRPHSQSGPPAPASPLAQAPSPLNQEAPLVPYNPSEGLEVAGIARTDLQQPRPLLSHVQPQQGDRFEHVQQKS</sequence>
<dbReference type="PANTHER" id="PTHR35184">
    <property type="entry name" value="YALI0C10208P"/>
    <property type="match status" value="1"/>
</dbReference>
<keyword evidence="2" id="KW-1133">Transmembrane helix</keyword>
<feature type="transmembrane region" description="Helical" evidence="2">
    <location>
        <begin position="151"/>
        <end position="171"/>
    </location>
</feature>
<feature type="transmembrane region" description="Helical" evidence="2">
    <location>
        <begin position="110"/>
        <end position="130"/>
    </location>
</feature>
<protein>
    <submittedName>
        <fullName evidence="3">Uncharacterized protein</fullName>
    </submittedName>
</protein>
<organism evidence="3 4">
    <name type="scientific">Trichoglossum hirsutum</name>
    <dbReference type="NCBI Taxonomy" id="265104"/>
    <lineage>
        <taxon>Eukaryota</taxon>
        <taxon>Fungi</taxon>
        <taxon>Dikarya</taxon>
        <taxon>Ascomycota</taxon>
        <taxon>Pezizomycotina</taxon>
        <taxon>Geoglossomycetes</taxon>
        <taxon>Geoglossales</taxon>
        <taxon>Geoglossaceae</taxon>
        <taxon>Trichoglossum</taxon>
    </lineage>
</organism>
<keyword evidence="2" id="KW-0812">Transmembrane</keyword>
<reference evidence="3" key="1">
    <citation type="submission" date="2021-03" db="EMBL/GenBank/DDBJ databases">
        <title>Comparative genomics and phylogenomic investigation of the class Geoglossomycetes provide insights into ecological specialization and systematics.</title>
        <authorList>
            <person name="Melie T."/>
            <person name="Pirro S."/>
            <person name="Miller A.N."/>
            <person name="Quandt A."/>
        </authorList>
    </citation>
    <scope>NUCLEOTIDE SEQUENCE</scope>
    <source>
        <strain evidence="3">CAQ_001_2017</strain>
    </source>
</reference>
<evidence type="ECO:0000256" key="2">
    <source>
        <dbReference type="SAM" id="Phobius"/>
    </source>
</evidence>
<accession>A0A9P8L9M6</accession>
<dbReference type="Pfam" id="PF11309">
    <property type="entry name" value="DUF3112"/>
    <property type="match status" value="1"/>
</dbReference>
<feature type="transmembrane region" description="Helical" evidence="2">
    <location>
        <begin position="76"/>
        <end position="98"/>
    </location>
</feature>
<keyword evidence="4" id="KW-1185">Reference proteome</keyword>
<proteinExistence type="predicted"/>
<dbReference type="PANTHER" id="PTHR35184:SF1">
    <property type="entry name" value="INTEGRAL MEMBRANE PROTEIN"/>
    <property type="match status" value="1"/>
</dbReference>
<dbReference type="InterPro" id="IPR021460">
    <property type="entry name" value="DUF3112"/>
</dbReference>
<feature type="compositionally biased region" description="Basic and acidic residues" evidence="1">
    <location>
        <begin position="311"/>
        <end position="320"/>
    </location>
</feature>
<comment type="caution">
    <text evidence="3">The sequence shown here is derived from an EMBL/GenBank/DDBJ whole genome shotgun (WGS) entry which is preliminary data.</text>
</comment>